<gene>
    <name evidence="1" type="ORF">ACFSJE_07195</name>
</gene>
<dbReference type="EMBL" id="JBHUHU010000002">
    <property type="protein sequence ID" value="MFD2099555.1"/>
    <property type="molecule type" value="Genomic_DNA"/>
</dbReference>
<proteinExistence type="predicted"/>
<protein>
    <submittedName>
        <fullName evidence="1">DUF2851 family protein</fullName>
    </submittedName>
</protein>
<reference evidence="2" key="1">
    <citation type="journal article" date="2019" name="Int. J. Syst. Evol. Microbiol.">
        <title>The Global Catalogue of Microorganisms (GCM) 10K type strain sequencing project: providing services to taxonomists for standard genome sequencing and annotation.</title>
        <authorList>
            <consortium name="The Broad Institute Genomics Platform"/>
            <consortium name="The Broad Institute Genome Sequencing Center for Infectious Disease"/>
            <person name="Wu L."/>
            <person name="Ma J."/>
        </authorList>
    </citation>
    <scope>NUCLEOTIDE SEQUENCE [LARGE SCALE GENOMIC DNA]</scope>
    <source>
        <strain evidence="2">JCM 3389</strain>
    </source>
</reference>
<evidence type="ECO:0000313" key="2">
    <source>
        <dbReference type="Proteomes" id="UP001597342"/>
    </source>
</evidence>
<dbReference type="Proteomes" id="UP001597342">
    <property type="component" value="Unassembled WGS sequence"/>
</dbReference>
<dbReference type="InterPro" id="IPR021272">
    <property type="entry name" value="DUF2851"/>
</dbReference>
<accession>A0ABW4XVP2</accession>
<organism evidence="1 2">
    <name type="scientific">Flagellimonas iocasae</name>
    <dbReference type="NCBI Taxonomy" id="2055905"/>
    <lineage>
        <taxon>Bacteria</taxon>
        <taxon>Pseudomonadati</taxon>
        <taxon>Bacteroidota</taxon>
        <taxon>Flavobacteriia</taxon>
        <taxon>Flavobacteriales</taxon>
        <taxon>Flavobacteriaceae</taxon>
        <taxon>Flagellimonas</taxon>
    </lineage>
</organism>
<comment type="caution">
    <text evidence="1">The sequence shown here is derived from an EMBL/GenBank/DDBJ whole genome shotgun (WGS) entry which is preliminary data.</text>
</comment>
<sequence>MKEDLLHFIWGQKKLHGRQLTSTANEAITIKAPGVPNQYSGPDFFNAQVEIDAQMWVGNVEIHLKSSDWYAHHHQTDSNYDNVILHVVWEDDIAVFRKDGSLIPTLELKNYVSEELLLNYQNLVEKAKPKFINCEKDFAGIDLFLVEHWLHRLYVERLEQKSNQIEALLKKCNNDWEGVLFMLLAKNFGSKVNGDFFLDRAQALQFSIVRKVSGSLEVLESLLFGHFGLLSVEDCSDHYFLRLQKEYQYLLRKFDLLPILTKPEFFGLRPPNFPTIRVSQLAQLYGKEQGLFALVMEVKTLDDIYSIFEITATSYWDDHFTFGKISKKSKKKLSKSFMDLLVINTIIPLKFCYARHLGLDWTDDLITLVSAIEKEQNSIIKGFENIGSKTKNAMESQAKIQLHTHYCTKNKCLRCALGTHLLNRNT</sequence>
<dbReference type="Pfam" id="PF11013">
    <property type="entry name" value="DUF2851"/>
    <property type="match status" value="1"/>
</dbReference>
<name>A0ABW4XVP2_9FLAO</name>
<dbReference type="RefSeq" id="WP_379830309.1">
    <property type="nucleotide sequence ID" value="NZ_JBHUHU010000002.1"/>
</dbReference>
<evidence type="ECO:0000313" key="1">
    <source>
        <dbReference type="EMBL" id="MFD2099555.1"/>
    </source>
</evidence>
<keyword evidence="2" id="KW-1185">Reference proteome</keyword>